<organism evidence="4 7">
    <name type="scientific">Fervidobacterium pennivorans</name>
    <dbReference type="NCBI Taxonomy" id="93466"/>
    <lineage>
        <taxon>Bacteria</taxon>
        <taxon>Thermotogati</taxon>
        <taxon>Thermotogota</taxon>
        <taxon>Thermotogae</taxon>
        <taxon>Thermotogales</taxon>
        <taxon>Fervidobacteriaceae</taxon>
        <taxon>Fervidobacterium</taxon>
    </lineage>
</organism>
<feature type="binding site" evidence="3">
    <location>
        <position position="16"/>
    </location>
    <ligand>
        <name>a divalent metal cation</name>
        <dbReference type="ChEBI" id="CHEBI:60240"/>
        <label>1</label>
    </ligand>
</feature>
<dbReference type="SUPFAM" id="SSF51556">
    <property type="entry name" value="Metallo-dependent hydrolases"/>
    <property type="match status" value="1"/>
</dbReference>
<feature type="binding site" evidence="3">
    <location>
        <position position="14"/>
    </location>
    <ligand>
        <name>a divalent metal cation</name>
        <dbReference type="ChEBI" id="CHEBI:60240"/>
        <label>1</label>
    </ligand>
</feature>
<reference evidence="4 7" key="1">
    <citation type="submission" date="2014-08" db="EMBL/GenBank/DDBJ databases">
        <title>Fervidobacterium pennivorans DYC genome.</title>
        <authorList>
            <person name="Wushke S."/>
        </authorList>
    </citation>
    <scope>NUCLEOTIDE SEQUENCE [LARGE SCALE GENOMIC DNA]</scope>
    <source>
        <strain evidence="4 7">DYC</strain>
    </source>
</reference>
<dbReference type="GO" id="GO:0046872">
    <property type="term" value="F:metal ion binding"/>
    <property type="evidence" value="ECO:0007669"/>
    <property type="project" value="UniProtKB-KW"/>
</dbReference>
<dbReference type="PANTHER" id="PTHR46124:SF2">
    <property type="entry name" value="D-AMINOACYL-TRNA DEACYLASE"/>
    <property type="match status" value="1"/>
</dbReference>
<evidence type="ECO:0000256" key="1">
    <source>
        <dbReference type="ARBA" id="ARBA00022723"/>
    </source>
</evidence>
<dbReference type="GO" id="GO:0004536">
    <property type="term" value="F:DNA nuclease activity"/>
    <property type="evidence" value="ECO:0007669"/>
    <property type="project" value="InterPro"/>
</dbReference>
<dbReference type="EMBL" id="DTBH01000170">
    <property type="protein sequence ID" value="HGQ77896.1"/>
    <property type="molecule type" value="Genomic_DNA"/>
</dbReference>
<feature type="binding site" evidence="3">
    <location>
        <position position="138"/>
    </location>
    <ligand>
        <name>a divalent metal cation</name>
        <dbReference type="ChEBI" id="CHEBI:60240"/>
        <label>2</label>
    </ligand>
</feature>
<dbReference type="InterPro" id="IPR032466">
    <property type="entry name" value="Metal_Hydrolase"/>
</dbReference>
<dbReference type="Pfam" id="PF01026">
    <property type="entry name" value="TatD_DNase"/>
    <property type="match status" value="1"/>
</dbReference>
<dbReference type="FunFam" id="3.20.20.140:FF:000005">
    <property type="entry name" value="TatD family hydrolase"/>
    <property type="match status" value="1"/>
</dbReference>
<dbReference type="InterPro" id="IPR018228">
    <property type="entry name" value="DNase_TatD-rel_CS"/>
</dbReference>
<dbReference type="PIRSF" id="PIRSF005902">
    <property type="entry name" value="DNase_TatD"/>
    <property type="match status" value="1"/>
</dbReference>
<proteinExistence type="predicted"/>
<evidence type="ECO:0000256" key="3">
    <source>
        <dbReference type="PIRSR" id="PIRSR005902-1"/>
    </source>
</evidence>
<protein>
    <submittedName>
        <fullName evidence="4">Hydrolase TatD</fullName>
    </submittedName>
    <submittedName>
        <fullName evidence="5">TatD family deoxyribonuclease</fullName>
    </submittedName>
</protein>
<dbReference type="PROSITE" id="PS01090">
    <property type="entry name" value="TATD_2"/>
    <property type="match status" value="1"/>
</dbReference>
<evidence type="ECO:0000313" key="7">
    <source>
        <dbReference type="Proteomes" id="UP000077096"/>
    </source>
</evidence>
<evidence type="ECO:0000256" key="2">
    <source>
        <dbReference type="ARBA" id="ARBA00022801"/>
    </source>
</evidence>
<feature type="binding site" evidence="3">
    <location>
        <position position="102"/>
    </location>
    <ligand>
        <name>a divalent metal cation</name>
        <dbReference type="ChEBI" id="CHEBI:60240"/>
        <label>1</label>
    </ligand>
</feature>
<dbReference type="NCBIfam" id="TIGR00010">
    <property type="entry name" value="YchF/TatD family DNA exonuclease"/>
    <property type="match status" value="1"/>
</dbReference>
<dbReference type="CDD" id="cd01310">
    <property type="entry name" value="TatD_DNAse"/>
    <property type="match status" value="1"/>
</dbReference>
<evidence type="ECO:0000313" key="5">
    <source>
        <dbReference type="EMBL" id="HGQ77896.1"/>
    </source>
</evidence>
<dbReference type="PANTHER" id="PTHR46124">
    <property type="entry name" value="D-AMINOACYL-TRNA DEACYLASE"/>
    <property type="match status" value="1"/>
</dbReference>
<feature type="binding site" evidence="3">
    <location>
        <position position="213"/>
    </location>
    <ligand>
        <name>a divalent metal cation</name>
        <dbReference type="ChEBI" id="CHEBI:60240"/>
        <label>1</label>
    </ligand>
</feature>
<dbReference type="Proteomes" id="UP000077096">
    <property type="component" value="Chromosome"/>
</dbReference>
<feature type="binding site" evidence="3">
    <location>
        <position position="163"/>
    </location>
    <ligand>
        <name>a divalent metal cation</name>
        <dbReference type="ChEBI" id="CHEBI:60240"/>
        <label>2</label>
    </ligand>
</feature>
<dbReference type="EMBL" id="CP011393">
    <property type="protein sequence ID" value="ANE40895.1"/>
    <property type="molecule type" value="Genomic_DNA"/>
</dbReference>
<dbReference type="EMBL" id="DSZT01000223">
    <property type="protein sequence ID" value="HGU42649.1"/>
    <property type="molecule type" value="Genomic_DNA"/>
</dbReference>
<reference evidence="5" key="2">
    <citation type="journal article" date="2020" name="mSystems">
        <title>Genome- and Community-Level Interaction Insights into Carbon Utilization and Element Cycling Functions of Hydrothermarchaeota in Hydrothermal Sediment.</title>
        <authorList>
            <person name="Zhou Z."/>
            <person name="Liu Y."/>
            <person name="Xu W."/>
            <person name="Pan J."/>
            <person name="Luo Z.H."/>
            <person name="Li M."/>
        </authorList>
    </citation>
    <scope>NUCLEOTIDE SEQUENCE [LARGE SCALE GENOMIC DNA]</scope>
    <source>
        <strain evidence="6">SpSt-604</strain>
        <strain evidence="5">SpSt-640</strain>
    </source>
</reference>
<name>A0A172T1K9_FERPE</name>
<dbReference type="OrthoDB" id="9810005at2"/>
<sequence>MEIERYEKKLVDTHAHLHMPHFKSDFQSVLERTSRLRFVLNVSTSLNDIQPCIDVAKNLGNTYVAIGIHPHDSKDAFKTGTEYLDILEKSATKVNRVIAIGEIGLDYYRNLSPVDVQKKIFADQVTLALHLKLPIILHIRDAYDDTYDILRAFSYGSLRGIVHAFSSDEIWAKRFVKLGFKIGIGGPITYPKNEMLRSVVKIIGEENIVPETDCPYLPPQPYRGKRNEPAYVSYVYEELEKIFNYDISEQLWKNVKEIFEGSFDDSFKNIEQGTESGDDEK</sequence>
<gene>
    <name evidence="6" type="ORF">ENT72_07035</name>
    <name evidence="5" type="ORF">ENU12_08395</name>
    <name evidence="4" type="ORF">JM64_01930</name>
</gene>
<evidence type="ECO:0000313" key="6">
    <source>
        <dbReference type="EMBL" id="HGU42649.1"/>
    </source>
</evidence>
<keyword evidence="1 3" id="KW-0479">Metal-binding</keyword>
<evidence type="ECO:0000313" key="4">
    <source>
        <dbReference type="EMBL" id="ANE40895.1"/>
    </source>
</evidence>
<dbReference type="KEGG" id="fng:JM64_01930"/>
<dbReference type="InterPro" id="IPR015991">
    <property type="entry name" value="TatD/YcfH-like"/>
</dbReference>
<accession>A0A172T1K9</accession>
<dbReference type="GO" id="GO:0016788">
    <property type="term" value="F:hydrolase activity, acting on ester bonds"/>
    <property type="evidence" value="ECO:0007669"/>
    <property type="project" value="InterPro"/>
</dbReference>
<keyword evidence="2 4" id="KW-0378">Hydrolase</keyword>
<dbReference type="InterPro" id="IPR001130">
    <property type="entry name" value="TatD-like"/>
</dbReference>
<dbReference type="Gene3D" id="3.20.20.140">
    <property type="entry name" value="Metal-dependent hydrolases"/>
    <property type="match status" value="1"/>
</dbReference>
<dbReference type="GO" id="GO:0005829">
    <property type="term" value="C:cytosol"/>
    <property type="evidence" value="ECO:0007669"/>
    <property type="project" value="TreeGrafter"/>
</dbReference>
<dbReference type="AlphaFoldDB" id="A0A172T1K9"/>
<dbReference type="PATRIC" id="fig|93466.3.peg.438"/>